<keyword evidence="9" id="KW-1185">Reference proteome</keyword>
<name>A0A2T6C8L5_9BACL</name>
<feature type="transmembrane region" description="Helical" evidence="7">
    <location>
        <begin position="111"/>
        <end position="130"/>
    </location>
</feature>
<protein>
    <submittedName>
        <fullName evidence="8">Chromate transporter</fullName>
    </submittedName>
</protein>
<dbReference type="PANTHER" id="PTHR43663:SF1">
    <property type="entry name" value="CHROMATE TRANSPORTER"/>
    <property type="match status" value="1"/>
</dbReference>
<evidence type="ECO:0000256" key="5">
    <source>
        <dbReference type="ARBA" id="ARBA00022989"/>
    </source>
</evidence>
<dbReference type="InterPro" id="IPR052518">
    <property type="entry name" value="CHR_Transporter"/>
</dbReference>
<evidence type="ECO:0000313" key="9">
    <source>
        <dbReference type="Proteomes" id="UP000244240"/>
    </source>
</evidence>
<evidence type="ECO:0000256" key="4">
    <source>
        <dbReference type="ARBA" id="ARBA00022692"/>
    </source>
</evidence>
<gene>
    <name evidence="8" type="ORF">C8P63_102158</name>
</gene>
<sequence length="191" mass="20279">MSYLQLITGFIRAGVLGYGGGPSVIPLIRYEAVEKYGWMEEKDFAEVLALANALPGPIATKMAAYIGYRVKGTRGALTAILSHILPTVLVMIGFLGVLYKFKDSPVISGMIRGVGPVIGVMLGMFAYEFFDKAKTGLGLSVTVALTAVGGTAVLSGVHPAILIFVFLAGAFTYATWGRRSRDPSEGGKERP</sequence>
<evidence type="ECO:0000256" key="1">
    <source>
        <dbReference type="ARBA" id="ARBA00004651"/>
    </source>
</evidence>
<dbReference type="OrthoDB" id="9027281at2"/>
<proteinExistence type="inferred from homology"/>
<reference evidence="8 9" key="1">
    <citation type="submission" date="2018-04" db="EMBL/GenBank/DDBJ databases">
        <title>Genomic Encyclopedia of Archaeal and Bacterial Type Strains, Phase II (KMG-II): from individual species to whole genera.</title>
        <authorList>
            <person name="Goeker M."/>
        </authorList>
    </citation>
    <scope>NUCLEOTIDE SEQUENCE [LARGE SCALE GENOMIC DNA]</scope>
    <source>
        <strain evidence="8 9">DSM 45787</strain>
    </source>
</reference>
<feature type="transmembrane region" description="Helical" evidence="7">
    <location>
        <begin position="76"/>
        <end position="99"/>
    </location>
</feature>
<keyword evidence="6 7" id="KW-0472">Membrane</keyword>
<comment type="similarity">
    <text evidence="2">Belongs to the chromate ion transporter (CHR) (TC 2.A.51) family.</text>
</comment>
<evidence type="ECO:0000256" key="7">
    <source>
        <dbReference type="SAM" id="Phobius"/>
    </source>
</evidence>
<dbReference type="GO" id="GO:0015109">
    <property type="term" value="F:chromate transmembrane transporter activity"/>
    <property type="evidence" value="ECO:0007669"/>
    <property type="project" value="InterPro"/>
</dbReference>
<dbReference type="RefSeq" id="WP_108021723.1">
    <property type="nucleotide sequence ID" value="NZ_QBKR01000002.1"/>
</dbReference>
<organism evidence="8 9">
    <name type="scientific">Melghirimyces profundicolus</name>
    <dbReference type="NCBI Taxonomy" id="1242148"/>
    <lineage>
        <taxon>Bacteria</taxon>
        <taxon>Bacillati</taxon>
        <taxon>Bacillota</taxon>
        <taxon>Bacilli</taxon>
        <taxon>Bacillales</taxon>
        <taxon>Thermoactinomycetaceae</taxon>
        <taxon>Melghirimyces</taxon>
    </lineage>
</organism>
<evidence type="ECO:0000313" key="8">
    <source>
        <dbReference type="EMBL" id="PTX64664.1"/>
    </source>
</evidence>
<dbReference type="GO" id="GO:0005886">
    <property type="term" value="C:plasma membrane"/>
    <property type="evidence" value="ECO:0007669"/>
    <property type="project" value="UniProtKB-SubCell"/>
</dbReference>
<dbReference type="EMBL" id="QBKR01000002">
    <property type="protein sequence ID" value="PTX64664.1"/>
    <property type="molecule type" value="Genomic_DNA"/>
</dbReference>
<keyword evidence="3" id="KW-1003">Cell membrane</keyword>
<evidence type="ECO:0000256" key="2">
    <source>
        <dbReference type="ARBA" id="ARBA00005262"/>
    </source>
</evidence>
<dbReference type="InterPro" id="IPR003370">
    <property type="entry name" value="Chromate_transpt"/>
</dbReference>
<evidence type="ECO:0000256" key="6">
    <source>
        <dbReference type="ARBA" id="ARBA00023136"/>
    </source>
</evidence>
<comment type="caution">
    <text evidence="8">The sequence shown here is derived from an EMBL/GenBank/DDBJ whole genome shotgun (WGS) entry which is preliminary data.</text>
</comment>
<dbReference type="Pfam" id="PF02417">
    <property type="entry name" value="Chromate_transp"/>
    <property type="match status" value="1"/>
</dbReference>
<accession>A0A2T6C8L5</accession>
<dbReference type="AlphaFoldDB" id="A0A2T6C8L5"/>
<dbReference type="PANTHER" id="PTHR43663">
    <property type="entry name" value="CHROMATE TRANSPORT PROTEIN-RELATED"/>
    <property type="match status" value="1"/>
</dbReference>
<evidence type="ECO:0000256" key="3">
    <source>
        <dbReference type="ARBA" id="ARBA00022475"/>
    </source>
</evidence>
<keyword evidence="4 7" id="KW-0812">Transmembrane</keyword>
<comment type="subcellular location">
    <subcellularLocation>
        <location evidence="1">Cell membrane</location>
        <topology evidence="1">Multi-pass membrane protein</topology>
    </subcellularLocation>
</comment>
<dbReference type="Proteomes" id="UP000244240">
    <property type="component" value="Unassembled WGS sequence"/>
</dbReference>
<keyword evidence="5 7" id="KW-1133">Transmembrane helix</keyword>